<dbReference type="Gene3D" id="3.40.109.30">
    <property type="entry name" value="putative nitroreductase (tm1586), domain 2"/>
    <property type="match status" value="1"/>
</dbReference>
<dbReference type="EMBL" id="AFXP01000024">
    <property type="protein sequence ID" value="EHG15198.1"/>
    <property type="molecule type" value="Genomic_DNA"/>
</dbReference>
<keyword evidence="2" id="KW-1185">Reference proteome</keyword>
<sequence>MDEKYSRMRKIIVALVVFMGLMDNIMAENPDYLFMIENACKAPSGHNTQPWLFKIRESEIDIYPDFSKELPVVDPTHRELFVSLGCATENLCIAAQEKGYESDVKVVNDSFIRVLLTKDKKRQSDSLLFSQIAVRQTNKSVYSGKEIPEDSINKLKNISIDPSVSIYFYKRGTVDYERIADWVYAGNSLQMNDEAFKTELTKWMRYNKRHQNKTRDGLSYATFGAPNVPLFLAKFIMSKAINEKTQNKGDRKKIASASHMVLFTTKDNTVEQWVTLGRTLERILLRSTQMGIVNAYLNQPNEESNIAKEMASQLQIANEYPTILIRLGYGRKMPYSLRRDFRSCILPVE</sequence>
<reference evidence="1 2" key="1">
    <citation type="submission" date="2011-10" db="EMBL/GenBank/DDBJ databases">
        <title>The Genome Sequence of Prevotella histicola F0411.</title>
        <authorList>
            <consortium name="The Broad Institute Genome Sequencing Platform"/>
            <person name="Earl A."/>
            <person name="Ward D."/>
            <person name="Feldgarden M."/>
            <person name="Gevers D."/>
            <person name="Izard J."/>
            <person name="Ganesan A."/>
            <person name="Blanton J.M."/>
            <person name="Baranova O.V."/>
            <person name="Tanner A.C."/>
            <person name="Mathney J.M.J."/>
            <person name="Dewhirst F.E."/>
            <person name="Young S.K."/>
            <person name="Zeng Q."/>
            <person name="Gargeya S."/>
            <person name="Fitzgerald M."/>
            <person name="Haas B."/>
            <person name="Abouelleil A."/>
            <person name="Alvarado L."/>
            <person name="Arachchi H.M."/>
            <person name="Berlin A."/>
            <person name="Brown A."/>
            <person name="Chapman S.B."/>
            <person name="Chen Z."/>
            <person name="Dunbar C."/>
            <person name="Freedman E."/>
            <person name="Gearin G."/>
            <person name="Gellesch M."/>
            <person name="Goldberg J."/>
            <person name="Griggs A."/>
            <person name="Gujja S."/>
            <person name="Heiman D."/>
            <person name="Howarth C."/>
            <person name="Larson L."/>
            <person name="Lui A."/>
            <person name="MacDonald P.J.P."/>
            <person name="Montmayeur A."/>
            <person name="Murphy C."/>
            <person name="Neiman D."/>
            <person name="Pearson M."/>
            <person name="Priest M."/>
            <person name="Roberts A."/>
            <person name="Saif S."/>
            <person name="Shea T."/>
            <person name="Shenoy N."/>
            <person name="Sisk P."/>
            <person name="Stolte C."/>
            <person name="Sykes S."/>
            <person name="Wortman J."/>
            <person name="Nusbaum C."/>
            <person name="Birren B."/>
        </authorList>
    </citation>
    <scope>NUCLEOTIDE SEQUENCE [LARGE SCALE GENOMIC DNA]</scope>
    <source>
        <strain evidence="1 2">F0411</strain>
    </source>
</reference>
<dbReference type="NCBIfam" id="NF047509">
    <property type="entry name" value="Rv3131_FMN_oxido"/>
    <property type="match status" value="1"/>
</dbReference>
<protein>
    <recommendedName>
        <fullName evidence="3">Nitroreductase domain-containing protein</fullName>
    </recommendedName>
</protein>
<dbReference type="Gene3D" id="3.40.109.10">
    <property type="entry name" value="NADH Oxidase"/>
    <property type="match status" value="1"/>
</dbReference>
<dbReference type="SUPFAM" id="SSF55469">
    <property type="entry name" value="FMN-dependent nitroreductase-like"/>
    <property type="match status" value="2"/>
</dbReference>
<proteinExistence type="predicted"/>
<organism evidence="1 2">
    <name type="scientific">Prevotella histicola F0411</name>
    <dbReference type="NCBI Taxonomy" id="857291"/>
    <lineage>
        <taxon>Bacteria</taxon>
        <taxon>Pseudomonadati</taxon>
        <taxon>Bacteroidota</taxon>
        <taxon>Bacteroidia</taxon>
        <taxon>Bacteroidales</taxon>
        <taxon>Prevotellaceae</taxon>
        <taxon>Prevotella</taxon>
    </lineage>
</organism>
<dbReference type="PATRIC" id="fig|857291.3.peg.2066"/>
<evidence type="ECO:0008006" key="3">
    <source>
        <dbReference type="Google" id="ProtNLM"/>
    </source>
</evidence>
<evidence type="ECO:0000313" key="2">
    <source>
        <dbReference type="Proteomes" id="UP000004597"/>
    </source>
</evidence>
<dbReference type="GO" id="GO:0016491">
    <property type="term" value="F:oxidoreductase activity"/>
    <property type="evidence" value="ECO:0007669"/>
    <property type="project" value="InterPro"/>
</dbReference>
<dbReference type="InterPro" id="IPR000415">
    <property type="entry name" value="Nitroreductase-like"/>
</dbReference>
<dbReference type="AlphaFoldDB" id="G6AIZ4"/>
<name>G6AIZ4_9BACT</name>
<comment type="caution">
    <text evidence="1">The sequence shown here is derived from an EMBL/GenBank/DDBJ whole genome shotgun (WGS) entry which is preliminary data.</text>
</comment>
<dbReference type="Proteomes" id="UP000004597">
    <property type="component" value="Unassembled WGS sequence"/>
</dbReference>
<accession>G6AIZ4</accession>
<dbReference type="HOGENOM" id="CLU_051479_3_0_10"/>
<evidence type="ECO:0000313" key="1">
    <source>
        <dbReference type="EMBL" id="EHG15198.1"/>
    </source>
</evidence>
<dbReference type="STRING" id="857291.HMPREF9138_02071"/>
<gene>
    <name evidence="1" type="ORF">HMPREF9138_02071</name>
</gene>